<name>A0ACB9WJG6_CHAAC</name>
<proteinExistence type="predicted"/>
<evidence type="ECO:0000313" key="2">
    <source>
        <dbReference type="Proteomes" id="UP001057452"/>
    </source>
</evidence>
<evidence type="ECO:0000313" key="1">
    <source>
        <dbReference type="EMBL" id="KAI4813830.1"/>
    </source>
</evidence>
<sequence length="162" mass="17430">MDPPIQKENSPRTADVGVSKLGKPEEEDGSRLVLNFARAFSSSAVCCCVGTAACLLLTASLIQQQQAQSTNRSEIAIFYGVACWGSPLDTVEVVGDMSPLDTVEVMGDMSPLDTVEVMGDMSPLDTVEVVGDRSPLDTVEVHGHCETRYQSNKKKRSTTCQD</sequence>
<organism evidence="1 2">
    <name type="scientific">Chaenocephalus aceratus</name>
    <name type="common">Blackfin icefish</name>
    <name type="synonym">Chaenichthys aceratus</name>
    <dbReference type="NCBI Taxonomy" id="36190"/>
    <lineage>
        <taxon>Eukaryota</taxon>
        <taxon>Metazoa</taxon>
        <taxon>Chordata</taxon>
        <taxon>Craniata</taxon>
        <taxon>Vertebrata</taxon>
        <taxon>Euteleostomi</taxon>
        <taxon>Actinopterygii</taxon>
        <taxon>Neopterygii</taxon>
        <taxon>Teleostei</taxon>
        <taxon>Neoteleostei</taxon>
        <taxon>Acanthomorphata</taxon>
        <taxon>Eupercaria</taxon>
        <taxon>Perciformes</taxon>
        <taxon>Notothenioidei</taxon>
        <taxon>Channichthyidae</taxon>
        <taxon>Chaenocephalus</taxon>
    </lineage>
</organism>
<protein>
    <submittedName>
        <fullName evidence="1">Uncharacterized protein</fullName>
    </submittedName>
</protein>
<reference evidence="1" key="1">
    <citation type="submission" date="2022-05" db="EMBL/GenBank/DDBJ databases">
        <title>Chromosome-level genome of Chaenocephalus aceratus.</title>
        <authorList>
            <person name="Park H."/>
        </authorList>
    </citation>
    <scope>NUCLEOTIDE SEQUENCE</scope>
    <source>
        <strain evidence="1">KU_202001</strain>
    </source>
</reference>
<gene>
    <name evidence="1" type="ORF">KUCAC02_003052</name>
</gene>
<keyword evidence="2" id="KW-1185">Reference proteome</keyword>
<accession>A0ACB9WJG6</accession>
<comment type="caution">
    <text evidence="1">The sequence shown here is derived from an EMBL/GenBank/DDBJ whole genome shotgun (WGS) entry which is preliminary data.</text>
</comment>
<dbReference type="EMBL" id="CM043798">
    <property type="protein sequence ID" value="KAI4813830.1"/>
    <property type="molecule type" value="Genomic_DNA"/>
</dbReference>
<dbReference type="Proteomes" id="UP001057452">
    <property type="component" value="Chromosome 14"/>
</dbReference>